<gene>
    <name evidence="1" type="ORF">LAESUDRAFT_718942</name>
</gene>
<dbReference type="AlphaFoldDB" id="A0A165I6J1"/>
<dbReference type="RefSeq" id="XP_040770169.1">
    <property type="nucleotide sequence ID" value="XM_040907535.1"/>
</dbReference>
<organism evidence="1 2">
    <name type="scientific">Laetiporus sulphureus 93-53</name>
    <dbReference type="NCBI Taxonomy" id="1314785"/>
    <lineage>
        <taxon>Eukaryota</taxon>
        <taxon>Fungi</taxon>
        <taxon>Dikarya</taxon>
        <taxon>Basidiomycota</taxon>
        <taxon>Agaricomycotina</taxon>
        <taxon>Agaricomycetes</taxon>
        <taxon>Polyporales</taxon>
        <taxon>Laetiporus</taxon>
    </lineage>
</organism>
<reference evidence="1 2" key="1">
    <citation type="journal article" date="2016" name="Mol. Biol. Evol.">
        <title>Comparative Genomics of Early-Diverging Mushroom-Forming Fungi Provides Insights into the Origins of Lignocellulose Decay Capabilities.</title>
        <authorList>
            <person name="Nagy L.G."/>
            <person name="Riley R."/>
            <person name="Tritt A."/>
            <person name="Adam C."/>
            <person name="Daum C."/>
            <person name="Floudas D."/>
            <person name="Sun H."/>
            <person name="Yadav J.S."/>
            <person name="Pangilinan J."/>
            <person name="Larsson K.H."/>
            <person name="Matsuura K."/>
            <person name="Barry K."/>
            <person name="Labutti K."/>
            <person name="Kuo R."/>
            <person name="Ohm R.A."/>
            <person name="Bhattacharya S.S."/>
            <person name="Shirouzu T."/>
            <person name="Yoshinaga Y."/>
            <person name="Martin F.M."/>
            <person name="Grigoriev I.V."/>
            <person name="Hibbett D.S."/>
        </authorList>
    </citation>
    <scope>NUCLEOTIDE SEQUENCE [LARGE SCALE GENOMIC DNA]</scope>
    <source>
        <strain evidence="1 2">93-53</strain>
    </source>
</reference>
<name>A0A165I6J1_9APHY</name>
<keyword evidence="2" id="KW-1185">Reference proteome</keyword>
<proteinExistence type="predicted"/>
<dbReference type="InParanoid" id="A0A165I6J1"/>
<sequence length="59" mass="6601">MTCASWGPKEEQQAKGPNIAKSWIRREESKQVSDPFAVVPPIWTRYTSVTSPTNSLTAH</sequence>
<dbReference type="EMBL" id="KV427605">
    <property type="protein sequence ID" value="KZT12659.1"/>
    <property type="molecule type" value="Genomic_DNA"/>
</dbReference>
<dbReference type="Proteomes" id="UP000076871">
    <property type="component" value="Unassembled WGS sequence"/>
</dbReference>
<evidence type="ECO:0000313" key="1">
    <source>
        <dbReference type="EMBL" id="KZT12659.1"/>
    </source>
</evidence>
<dbReference type="GeneID" id="63824564"/>
<evidence type="ECO:0000313" key="2">
    <source>
        <dbReference type="Proteomes" id="UP000076871"/>
    </source>
</evidence>
<accession>A0A165I6J1</accession>
<protein>
    <submittedName>
        <fullName evidence="1">Uncharacterized protein</fullName>
    </submittedName>
</protein>